<name>A0ABP5U385_9ACTN</name>
<sequence length="405" mass="44198">MTNNLTIGERVAWYRRRRGMSQEVLAGRVDRTVDWLSKVENNRIDLDRLSVIKSLADVLDVALADLVAEPSLMQWTSDSGMRTVPALRAALMDYRRVTPFGASGSGVEPPSIADLQHELSTLWEAYQAARFGYVTGRLPSLLAHAEAAVDVYTGSQLDAARRVLGLAYQLAAVQLTKIGEADLAWIAADRGLSAARAAGDIVVIGTLLRSVTHALQATGRYREAVQLTNDAANYLEPNMREATPEMLSVYGTLFLAGSIAAARANDAITTRSFLQAADEAATRLGQDANHLWTAFGPTNVAIHRVATAAELGDVQVAVDLGPRVDTAGLPMERRVRHALEVARAYSTWNRGDDALATLLDAEKMAPEQVRYHVMSRQLVLAWVRQNKSRPSSTLVDLARRLDVMD</sequence>
<reference evidence="3" key="1">
    <citation type="journal article" date="2019" name="Int. J. Syst. Evol. Microbiol.">
        <title>The Global Catalogue of Microorganisms (GCM) 10K type strain sequencing project: providing services to taxonomists for standard genome sequencing and annotation.</title>
        <authorList>
            <consortium name="The Broad Institute Genomics Platform"/>
            <consortium name="The Broad Institute Genome Sequencing Center for Infectious Disease"/>
            <person name="Wu L."/>
            <person name="Ma J."/>
        </authorList>
    </citation>
    <scope>NUCLEOTIDE SEQUENCE [LARGE SCALE GENOMIC DNA]</scope>
    <source>
        <strain evidence="3">JCM 3272</strain>
    </source>
</reference>
<accession>A0ABP5U385</accession>
<gene>
    <name evidence="2" type="ORF">GCM10010170_067980</name>
</gene>
<dbReference type="Pfam" id="PF13560">
    <property type="entry name" value="HTH_31"/>
    <property type="match status" value="1"/>
</dbReference>
<evidence type="ECO:0000313" key="2">
    <source>
        <dbReference type="EMBL" id="GAA2368163.1"/>
    </source>
</evidence>
<evidence type="ECO:0000313" key="3">
    <source>
        <dbReference type="Proteomes" id="UP001501444"/>
    </source>
</evidence>
<dbReference type="Proteomes" id="UP001501444">
    <property type="component" value="Unassembled WGS sequence"/>
</dbReference>
<dbReference type="PROSITE" id="PS50943">
    <property type="entry name" value="HTH_CROC1"/>
    <property type="match status" value="1"/>
</dbReference>
<dbReference type="InterPro" id="IPR010982">
    <property type="entry name" value="Lambda_DNA-bd_dom_sf"/>
</dbReference>
<dbReference type="SMART" id="SM00530">
    <property type="entry name" value="HTH_XRE"/>
    <property type="match status" value="1"/>
</dbReference>
<organism evidence="2 3">
    <name type="scientific">Dactylosporangium salmoneum</name>
    <dbReference type="NCBI Taxonomy" id="53361"/>
    <lineage>
        <taxon>Bacteria</taxon>
        <taxon>Bacillati</taxon>
        <taxon>Actinomycetota</taxon>
        <taxon>Actinomycetes</taxon>
        <taxon>Micromonosporales</taxon>
        <taxon>Micromonosporaceae</taxon>
        <taxon>Dactylosporangium</taxon>
    </lineage>
</organism>
<feature type="domain" description="HTH cro/C1-type" evidence="1">
    <location>
        <begin position="14"/>
        <end position="66"/>
    </location>
</feature>
<comment type="caution">
    <text evidence="2">The sequence shown here is derived from an EMBL/GenBank/DDBJ whole genome shotgun (WGS) entry which is preliminary data.</text>
</comment>
<keyword evidence="3" id="KW-1185">Reference proteome</keyword>
<dbReference type="EMBL" id="BAAARV010000067">
    <property type="protein sequence ID" value="GAA2368163.1"/>
    <property type="molecule type" value="Genomic_DNA"/>
</dbReference>
<dbReference type="Gene3D" id="1.10.260.40">
    <property type="entry name" value="lambda repressor-like DNA-binding domains"/>
    <property type="match status" value="1"/>
</dbReference>
<dbReference type="InterPro" id="IPR001387">
    <property type="entry name" value="Cro/C1-type_HTH"/>
</dbReference>
<evidence type="ECO:0000259" key="1">
    <source>
        <dbReference type="PROSITE" id="PS50943"/>
    </source>
</evidence>
<dbReference type="CDD" id="cd00093">
    <property type="entry name" value="HTH_XRE"/>
    <property type="match status" value="1"/>
</dbReference>
<dbReference type="SUPFAM" id="SSF47413">
    <property type="entry name" value="lambda repressor-like DNA-binding domains"/>
    <property type="match status" value="1"/>
</dbReference>
<protein>
    <submittedName>
        <fullName evidence="2">Helix-turn-helix transcriptional regulator</fullName>
    </submittedName>
</protein>
<proteinExistence type="predicted"/>